<dbReference type="SUPFAM" id="SSF143456">
    <property type="entry name" value="VC0467-like"/>
    <property type="match status" value="1"/>
</dbReference>
<dbReference type="AlphaFoldDB" id="A0AAV2VZG2"/>
<name>A0AAV2VZG2_9VIBR</name>
<reference evidence="1 2" key="1">
    <citation type="journal article" date="2013" name="ISME J.">
        <title>Comparative genomics of pathogenic lineages of Vibrio nigripulchritudo identifies virulence-associated traits.</title>
        <authorList>
            <person name="Goudenege D."/>
            <person name="Labreuche Y."/>
            <person name="Krin E."/>
            <person name="Ansquer D."/>
            <person name="Mangenot S."/>
            <person name="Calteau A."/>
            <person name="Medigue C."/>
            <person name="Mazel D."/>
            <person name="Polz M.F."/>
            <person name="Le Roux F."/>
        </authorList>
    </citation>
    <scope>NUCLEOTIDE SEQUENCE [LARGE SCALE GENOMIC DNA]</scope>
    <source>
        <strain evidence="1 2">SOn1</strain>
    </source>
</reference>
<comment type="caution">
    <text evidence="1">The sequence shown here is derived from an EMBL/GenBank/DDBJ whole genome shotgun (WGS) entry which is preliminary data.</text>
</comment>
<evidence type="ECO:0000313" key="2">
    <source>
        <dbReference type="Proteomes" id="UP000018211"/>
    </source>
</evidence>
<dbReference type="RefSeq" id="WP_022613796.1">
    <property type="nucleotide sequence ID" value="NZ_LK391965.1"/>
</dbReference>
<dbReference type="Proteomes" id="UP000018211">
    <property type="component" value="Unassembled WGS sequence"/>
</dbReference>
<organism evidence="1 2">
    <name type="scientific">Vibrio nigripulchritudo SOn1</name>
    <dbReference type="NCBI Taxonomy" id="1238450"/>
    <lineage>
        <taxon>Bacteria</taxon>
        <taxon>Pseudomonadati</taxon>
        <taxon>Pseudomonadota</taxon>
        <taxon>Gammaproteobacteria</taxon>
        <taxon>Vibrionales</taxon>
        <taxon>Vibrionaceae</taxon>
        <taxon>Vibrio</taxon>
    </lineage>
</organism>
<dbReference type="EMBL" id="CAOF01000186">
    <property type="protein sequence ID" value="CCO49770.1"/>
    <property type="molecule type" value="Genomic_DNA"/>
</dbReference>
<sequence>MIGKILLASNIHPDSHLYAKVVLVIHNDVDGSIALTLNNNGSGGISDVDNIYCIIEGSNSILDGAIKLNSTKQLLLNDKVDLSSNLLKHYFEGCEKWGPNQLEMEIKMDGWAEISDMSIETLSSFNFFPVQHESIKSVN</sequence>
<proteinExistence type="predicted"/>
<evidence type="ECO:0000313" key="1">
    <source>
        <dbReference type="EMBL" id="CCO49770.1"/>
    </source>
</evidence>
<accession>A0AAV2VZG2</accession>
<protein>
    <submittedName>
        <fullName evidence="1">Uncharacterized protein</fullName>
    </submittedName>
</protein>
<gene>
    <name evidence="1" type="ORF">VIBNISOn1_90012</name>
</gene>